<feature type="domain" description="Anti sigma-E protein RseA N-terminal" evidence="3">
    <location>
        <begin position="20"/>
        <end position="85"/>
    </location>
</feature>
<keyword evidence="5" id="KW-1185">Reference proteome</keyword>
<comment type="caution">
    <text evidence="4">The sequence shown here is derived from an EMBL/GenBank/DDBJ whole genome shotgun (WGS) entry which is preliminary data.</text>
</comment>
<organism evidence="4 5">
    <name type="scientific">Thiohalocapsa marina</name>
    <dbReference type="NCBI Taxonomy" id="424902"/>
    <lineage>
        <taxon>Bacteria</taxon>
        <taxon>Pseudomonadati</taxon>
        <taxon>Pseudomonadota</taxon>
        <taxon>Gammaproteobacteria</taxon>
        <taxon>Chromatiales</taxon>
        <taxon>Chromatiaceae</taxon>
        <taxon>Thiohalocapsa</taxon>
    </lineage>
</organism>
<dbReference type="Gene3D" id="1.10.10.880">
    <property type="entry name" value="Anti sigma-E protein RseA, N-terminal domain"/>
    <property type="match status" value="1"/>
</dbReference>
<dbReference type="GO" id="GO:0016989">
    <property type="term" value="F:sigma factor antagonist activity"/>
    <property type="evidence" value="ECO:0007669"/>
    <property type="project" value="InterPro"/>
</dbReference>
<feature type="compositionally biased region" description="Polar residues" evidence="1">
    <location>
        <begin position="155"/>
        <end position="165"/>
    </location>
</feature>
<dbReference type="CDD" id="cd16328">
    <property type="entry name" value="RseA_N"/>
    <property type="match status" value="1"/>
</dbReference>
<feature type="region of interest" description="Disordered" evidence="1">
    <location>
        <begin position="153"/>
        <end position="179"/>
    </location>
</feature>
<keyword evidence="2" id="KW-1133">Transmembrane helix</keyword>
<accession>A0A5M8FLW1</accession>
<dbReference type="InterPro" id="IPR052383">
    <property type="entry name" value="Anti-sigma-E_RseA-like"/>
</dbReference>
<dbReference type="InterPro" id="IPR036147">
    <property type="entry name" value="Anti-sigma_E_RseA_N_sf"/>
</dbReference>
<keyword evidence="2" id="KW-0472">Membrane</keyword>
<dbReference type="PANTHER" id="PTHR38104">
    <property type="match status" value="1"/>
</dbReference>
<gene>
    <name evidence="4" type="ORF">F2Q65_07070</name>
</gene>
<feature type="transmembrane region" description="Helical" evidence="2">
    <location>
        <begin position="108"/>
        <end position="126"/>
    </location>
</feature>
<name>A0A5M8FLW1_9GAMM</name>
<evidence type="ECO:0000313" key="5">
    <source>
        <dbReference type="Proteomes" id="UP000322981"/>
    </source>
</evidence>
<evidence type="ECO:0000313" key="4">
    <source>
        <dbReference type="EMBL" id="KAA6185759.1"/>
    </source>
</evidence>
<dbReference type="PANTHER" id="PTHR38104:SF1">
    <property type="entry name" value="ANTI-SIGMA-E FACTOR RSEA"/>
    <property type="match status" value="1"/>
</dbReference>
<dbReference type="AlphaFoldDB" id="A0A5M8FLW1"/>
<dbReference type="SUPFAM" id="SSF89069">
    <property type="entry name" value="N-terminal, cytoplasmic domain of anti-sigmaE factor RseA"/>
    <property type="match status" value="1"/>
</dbReference>
<dbReference type="EMBL" id="VWXX01000007">
    <property type="protein sequence ID" value="KAA6185759.1"/>
    <property type="molecule type" value="Genomic_DNA"/>
</dbReference>
<dbReference type="OrthoDB" id="5298512at2"/>
<evidence type="ECO:0000256" key="1">
    <source>
        <dbReference type="SAM" id="MobiDB-lite"/>
    </source>
</evidence>
<proteinExistence type="predicted"/>
<keyword evidence="2" id="KW-0812">Transmembrane</keyword>
<evidence type="ECO:0000259" key="3">
    <source>
        <dbReference type="Pfam" id="PF03872"/>
    </source>
</evidence>
<sequence length="222" mass="23915">MISPETAAMHDDPRPTDLQQTLSALLDGECPARALGPELDRVLGDPDARARWERYHLIGRLMRSEAVDLDARDIAARVRERIGSDLVPMRRRTRLPSRTWSPARIRQVVPLASALAASVAVLAVVIGSSGMPGFDPGFEPGGPGPLVAAEPGEPTWTQPQLQPGSSAEGAALATAEPRWQQSDPLVRAKLDSLLLDHQERLSQTGMPGFVSYTAVVGYESGR</sequence>
<dbReference type="Proteomes" id="UP000322981">
    <property type="component" value="Unassembled WGS sequence"/>
</dbReference>
<dbReference type="InterPro" id="IPR005572">
    <property type="entry name" value="Anti-sigma_E_RseA_N"/>
</dbReference>
<dbReference type="Pfam" id="PF03872">
    <property type="entry name" value="RseA_N"/>
    <property type="match status" value="1"/>
</dbReference>
<reference evidence="4 5" key="1">
    <citation type="submission" date="2019-09" db="EMBL/GenBank/DDBJ databases">
        <title>Whole-genome sequence of the purple sulfur bacterium Thiohalocapsa marina DSM 19078.</title>
        <authorList>
            <person name="Kyndt J.A."/>
            <person name="Meyer T.E."/>
        </authorList>
    </citation>
    <scope>NUCLEOTIDE SEQUENCE [LARGE SCALE GENOMIC DNA]</scope>
    <source>
        <strain evidence="4 5">DSM 19078</strain>
    </source>
</reference>
<evidence type="ECO:0000256" key="2">
    <source>
        <dbReference type="SAM" id="Phobius"/>
    </source>
</evidence>
<protein>
    <submittedName>
        <fullName evidence="4">Sigma-E factor negative regulatory protein</fullName>
    </submittedName>
</protein>